<dbReference type="AlphaFoldDB" id="W7N6E8"/>
<keyword evidence="3" id="KW-1185">Reference proteome</keyword>
<evidence type="ECO:0000256" key="1">
    <source>
        <dbReference type="SAM" id="MobiDB-lite"/>
    </source>
</evidence>
<dbReference type="RefSeq" id="XP_018758388.1">
    <property type="nucleotide sequence ID" value="XM_018900154.1"/>
</dbReference>
<protein>
    <submittedName>
        <fullName evidence="2">Uncharacterized protein</fullName>
    </submittedName>
</protein>
<dbReference type="Proteomes" id="UP000009096">
    <property type="component" value="Chromosome 9"/>
</dbReference>
<dbReference type="GeneID" id="30068534"/>
<gene>
    <name evidence="2" type="ORF">FVEG_10992</name>
</gene>
<dbReference type="KEGG" id="fvr:FVEG_10992"/>
<dbReference type="EMBL" id="DS022257">
    <property type="protein sequence ID" value="EWG52197.1"/>
    <property type="molecule type" value="Genomic_DNA"/>
</dbReference>
<evidence type="ECO:0000313" key="3">
    <source>
        <dbReference type="Proteomes" id="UP000009096"/>
    </source>
</evidence>
<dbReference type="EMBL" id="CM000586">
    <property type="protein sequence ID" value="EWG52197.1"/>
    <property type="molecule type" value="Genomic_DNA"/>
</dbReference>
<accession>W7N6E8</accession>
<proteinExistence type="predicted"/>
<dbReference type="VEuPathDB" id="FungiDB:FVEG_10992"/>
<dbReference type="HOGENOM" id="CLU_2688025_0_0_1"/>
<feature type="region of interest" description="Disordered" evidence="1">
    <location>
        <begin position="55"/>
        <end position="74"/>
    </location>
</feature>
<name>W7N6E8_GIBM7</name>
<sequence>MPPLRYRTDCPHEPDDVLNVRSGGLNKPRSIATQIPASWLPRAFIPMMLTSFKPRRRRRTPSSIRDYVASTAKH</sequence>
<evidence type="ECO:0000313" key="2">
    <source>
        <dbReference type="EMBL" id="EWG52197.1"/>
    </source>
</evidence>
<organism evidence="2 3">
    <name type="scientific">Gibberella moniliformis (strain M3125 / FGSC 7600)</name>
    <name type="common">Maize ear and stalk rot fungus</name>
    <name type="synonym">Fusarium verticillioides</name>
    <dbReference type="NCBI Taxonomy" id="334819"/>
    <lineage>
        <taxon>Eukaryota</taxon>
        <taxon>Fungi</taxon>
        <taxon>Dikarya</taxon>
        <taxon>Ascomycota</taxon>
        <taxon>Pezizomycotina</taxon>
        <taxon>Sordariomycetes</taxon>
        <taxon>Hypocreomycetidae</taxon>
        <taxon>Hypocreales</taxon>
        <taxon>Nectriaceae</taxon>
        <taxon>Fusarium</taxon>
        <taxon>Fusarium fujikuroi species complex</taxon>
    </lineage>
</organism>
<reference evidence="2 3" key="1">
    <citation type="journal article" date="2010" name="Nature">
        <title>Comparative genomics reveals mobile pathogenicity chromosomes in Fusarium.</title>
        <authorList>
            <person name="Ma L.J."/>
            <person name="van der Does H.C."/>
            <person name="Borkovich K.A."/>
            <person name="Coleman J.J."/>
            <person name="Daboussi M.J."/>
            <person name="Di Pietro A."/>
            <person name="Dufresne M."/>
            <person name="Freitag M."/>
            <person name="Grabherr M."/>
            <person name="Henrissat B."/>
            <person name="Houterman P.M."/>
            <person name="Kang S."/>
            <person name="Shim W.B."/>
            <person name="Woloshuk C."/>
            <person name="Xie X."/>
            <person name="Xu J.R."/>
            <person name="Antoniw J."/>
            <person name="Baker S.E."/>
            <person name="Bluhm B.H."/>
            <person name="Breakspear A."/>
            <person name="Brown D.W."/>
            <person name="Butchko R.A."/>
            <person name="Chapman S."/>
            <person name="Coulson R."/>
            <person name="Coutinho P.M."/>
            <person name="Danchin E.G."/>
            <person name="Diener A."/>
            <person name="Gale L.R."/>
            <person name="Gardiner D.M."/>
            <person name="Goff S."/>
            <person name="Hammond-Kosack K.E."/>
            <person name="Hilburn K."/>
            <person name="Hua-Van A."/>
            <person name="Jonkers W."/>
            <person name="Kazan K."/>
            <person name="Kodira C.D."/>
            <person name="Koehrsen M."/>
            <person name="Kumar L."/>
            <person name="Lee Y.H."/>
            <person name="Li L."/>
            <person name="Manners J.M."/>
            <person name="Miranda-Saavedra D."/>
            <person name="Mukherjee M."/>
            <person name="Park G."/>
            <person name="Park J."/>
            <person name="Park S.Y."/>
            <person name="Proctor R.H."/>
            <person name="Regev A."/>
            <person name="Ruiz-Roldan M.C."/>
            <person name="Sain D."/>
            <person name="Sakthikumar S."/>
            <person name="Sykes S."/>
            <person name="Schwartz D.C."/>
            <person name="Turgeon B.G."/>
            <person name="Wapinski I."/>
            <person name="Yoder O."/>
            <person name="Young S."/>
            <person name="Zeng Q."/>
            <person name="Zhou S."/>
            <person name="Galagan J."/>
            <person name="Cuomo C.A."/>
            <person name="Kistler H.C."/>
            <person name="Rep M."/>
        </authorList>
    </citation>
    <scope>NUCLEOTIDE SEQUENCE [LARGE SCALE GENOMIC DNA]</scope>
    <source>
        <strain evidence="3">M3125 / FGSC 7600</strain>
    </source>
</reference>